<evidence type="ECO:0000313" key="2">
    <source>
        <dbReference type="EMBL" id="ETW18095.1"/>
    </source>
</evidence>
<feature type="region of interest" description="Disordered" evidence="1">
    <location>
        <begin position="17"/>
        <end position="58"/>
    </location>
</feature>
<dbReference type="Proteomes" id="UP000030690">
    <property type="component" value="Unassembled WGS sequence"/>
</dbReference>
<sequence>MFSDENVTRNNCFYKKSKKKKKKKNGKNSYKYSYFKNEENKNIQRNSQSIENDNSNEEDTYMNNQIEIYFCLYHEKEDKLGEENINYQLKYFDKYNRSYNNN</sequence>
<evidence type="ECO:0000313" key="3">
    <source>
        <dbReference type="Proteomes" id="UP000030690"/>
    </source>
</evidence>
<dbReference type="EMBL" id="KI925080">
    <property type="protein sequence ID" value="ETW18095.1"/>
    <property type="molecule type" value="Genomic_DNA"/>
</dbReference>
<organism evidence="2 3">
    <name type="scientific">Plasmodium falciparum Vietnam Oak-Knoll</name>
    <name type="common">FVO</name>
    <dbReference type="NCBI Taxonomy" id="1036723"/>
    <lineage>
        <taxon>Eukaryota</taxon>
        <taxon>Sar</taxon>
        <taxon>Alveolata</taxon>
        <taxon>Apicomplexa</taxon>
        <taxon>Aconoidasida</taxon>
        <taxon>Haemosporida</taxon>
        <taxon>Plasmodiidae</taxon>
        <taxon>Plasmodium</taxon>
        <taxon>Plasmodium (Laverania)</taxon>
    </lineage>
</organism>
<protein>
    <submittedName>
        <fullName evidence="2">Uncharacterized protein</fullName>
    </submittedName>
</protein>
<evidence type="ECO:0000256" key="1">
    <source>
        <dbReference type="SAM" id="MobiDB-lite"/>
    </source>
</evidence>
<name>A0A024V7B7_PLAFA</name>
<gene>
    <name evidence="2" type="ORF">PFFVO_02988</name>
</gene>
<reference evidence="2 3" key="1">
    <citation type="submission" date="2013-02" db="EMBL/GenBank/DDBJ databases">
        <title>The Genome Annotation of Plasmodium falciparum Vietnam Oak-Knoll (FVO).</title>
        <authorList>
            <consortium name="The Broad Institute Genome Sequencing Platform"/>
            <consortium name="The Broad Institute Genome Sequencing Center for Infectious Disease"/>
            <person name="Neafsey D."/>
            <person name="Hoffman S."/>
            <person name="Volkman S."/>
            <person name="Rosenthal P."/>
            <person name="Walker B."/>
            <person name="Young S.K."/>
            <person name="Zeng Q."/>
            <person name="Gargeya S."/>
            <person name="Fitzgerald M."/>
            <person name="Haas B."/>
            <person name="Abouelleil A."/>
            <person name="Allen A.W."/>
            <person name="Alvarado L."/>
            <person name="Arachchi H.M."/>
            <person name="Berlin A.M."/>
            <person name="Chapman S.B."/>
            <person name="Gainer-Dewar J."/>
            <person name="Goldberg J."/>
            <person name="Griggs A."/>
            <person name="Gujja S."/>
            <person name="Hansen M."/>
            <person name="Howarth C."/>
            <person name="Imamovic A."/>
            <person name="Ireland A."/>
            <person name="Larimer J."/>
            <person name="McCowan C."/>
            <person name="Murphy C."/>
            <person name="Pearson M."/>
            <person name="Poon T.W."/>
            <person name="Priest M."/>
            <person name="Roberts A."/>
            <person name="Saif S."/>
            <person name="Shea T."/>
            <person name="Sisk P."/>
            <person name="Sykes S."/>
            <person name="Wortman J."/>
            <person name="Nusbaum C."/>
            <person name="Birren B."/>
        </authorList>
    </citation>
    <scope>NUCLEOTIDE SEQUENCE [LARGE SCALE GENOMIC DNA]</scope>
    <source>
        <strain evidence="3">Vietnam Oak-Knoll (FVO)</strain>
    </source>
</reference>
<feature type="compositionally biased region" description="Basic residues" evidence="1">
    <location>
        <begin position="17"/>
        <end position="26"/>
    </location>
</feature>
<accession>A0A024V7B7</accession>
<reference evidence="2 3" key="2">
    <citation type="submission" date="2013-02" db="EMBL/GenBank/DDBJ databases">
        <title>The Genome Sequence of Plasmodium falciparum Vietnam Oak-Knoll (FVO).</title>
        <authorList>
            <consortium name="The Broad Institute Genome Sequencing Platform"/>
            <consortium name="The Broad Institute Genome Sequencing Center for Infectious Disease"/>
            <person name="Neafsey D."/>
            <person name="Cheeseman I."/>
            <person name="Volkman S."/>
            <person name="Adams J."/>
            <person name="Walker B."/>
            <person name="Young S.K."/>
            <person name="Zeng Q."/>
            <person name="Gargeya S."/>
            <person name="Fitzgerald M."/>
            <person name="Haas B."/>
            <person name="Abouelleil A."/>
            <person name="Alvarado L."/>
            <person name="Arachchi H.M."/>
            <person name="Berlin A.M."/>
            <person name="Chapman S.B."/>
            <person name="Dewar J."/>
            <person name="Goldberg J."/>
            <person name="Griggs A."/>
            <person name="Gujja S."/>
            <person name="Hansen M."/>
            <person name="Howarth C."/>
            <person name="Imamovic A."/>
            <person name="Larimer J."/>
            <person name="McCowan C."/>
            <person name="Murphy C."/>
            <person name="Neiman D."/>
            <person name="Pearson M."/>
            <person name="Priest M."/>
            <person name="Roberts A."/>
            <person name="Saif S."/>
            <person name="Shea T."/>
            <person name="Sisk P."/>
            <person name="Sykes S."/>
            <person name="Wortman J."/>
            <person name="Nusbaum C."/>
            <person name="Birren B."/>
        </authorList>
    </citation>
    <scope>NUCLEOTIDE SEQUENCE [LARGE SCALE GENOMIC DNA]</scope>
    <source>
        <strain evidence="3">Vietnam Oak-Knoll (FVO)</strain>
    </source>
</reference>
<proteinExistence type="predicted"/>
<dbReference type="AlphaFoldDB" id="A0A024V7B7"/>
<feature type="compositionally biased region" description="Polar residues" evidence="1">
    <location>
        <begin position="43"/>
        <end position="53"/>
    </location>
</feature>